<comment type="caution">
    <text evidence="1">The sequence shown here is derived from an EMBL/GenBank/DDBJ whole genome shotgun (WGS) entry which is preliminary data.</text>
</comment>
<name>A0A5B7K7H8_PORTR</name>
<evidence type="ECO:0000313" key="1">
    <source>
        <dbReference type="EMBL" id="MPD06382.1"/>
    </source>
</evidence>
<proteinExistence type="predicted"/>
<dbReference type="Proteomes" id="UP000324222">
    <property type="component" value="Unassembled WGS sequence"/>
</dbReference>
<dbReference type="AlphaFoldDB" id="A0A5B7K7H8"/>
<keyword evidence="2" id="KW-1185">Reference proteome</keyword>
<sequence>MGGRCSVSGEAGVLKSESQICTAALVPCYPGGRQSFGGTPAFLLPF</sequence>
<organism evidence="1 2">
    <name type="scientific">Portunus trituberculatus</name>
    <name type="common">Swimming crab</name>
    <name type="synonym">Neptunus trituberculatus</name>
    <dbReference type="NCBI Taxonomy" id="210409"/>
    <lineage>
        <taxon>Eukaryota</taxon>
        <taxon>Metazoa</taxon>
        <taxon>Ecdysozoa</taxon>
        <taxon>Arthropoda</taxon>
        <taxon>Crustacea</taxon>
        <taxon>Multicrustacea</taxon>
        <taxon>Malacostraca</taxon>
        <taxon>Eumalacostraca</taxon>
        <taxon>Eucarida</taxon>
        <taxon>Decapoda</taxon>
        <taxon>Pleocyemata</taxon>
        <taxon>Brachyura</taxon>
        <taxon>Eubrachyura</taxon>
        <taxon>Portunoidea</taxon>
        <taxon>Portunidae</taxon>
        <taxon>Portuninae</taxon>
        <taxon>Portunus</taxon>
    </lineage>
</organism>
<accession>A0A5B7K7H8</accession>
<dbReference type="EMBL" id="VSRR010150904">
    <property type="protein sequence ID" value="MPD06382.1"/>
    <property type="molecule type" value="Genomic_DNA"/>
</dbReference>
<protein>
    <submittedName>
        <fullName evidence="1">Uncharacterized protein</fullName>
    </submittedName>
</protein>
<gene>
    <name evidence="1" type="ORF">E2C01_102191</name>
</gene>
<evidence type="ECO:0000313" key="2">
    <source>
        <dbReference type="Proteomes" id="UP000324222"/>
    </source>
</evidence>
<reference evidence="1 2" key="1">
    <citation type="submission" date="2019-05" db="EMBL/GenBank/DDBJ databases">
        <title>Another draft genome of Portunus trituberculatus and its Hox gene families provides insights of decapod evolution.</title>
        <authorList>
            <person name="Jeong J.-H."/>
            <person name="Song I."/>
            <person name="Kim S."/>
            <person name="Choi T."/>
            <person name="Kim D."/>
            <person name="Ryu S."/>
            <person name="Kim W."/>
        </authorList>
    </citation>
    <scope>NUCLEOTIDE SEQUENCE [LARGE SCALE GENOMIC DNA]</scope>
    <source>
        <tissue evidence="1">Muscle</tissue>
    </source>
</reference>